<proteinExistence type="predicted"/>
<evidence type="ECO:0000313" key="1">
    <source>
        <dbReference type="EMBL" id="AYO30566.1"/>
    </source>
</evidence>
<dbReference type="RefSeq" id="WP_120765462.1">
    <property type="nucleotide sequence ID" value="NZ_CP033169.1"/>
</dbReference>
<protein>
    <submittedName>
        <fullName evidence="1">DUF4264 domain-containing protein</fullName>
    </submittedName>
</protein>
<evidence type="ECO:0000313" key="2">
    <source>
        <dbReference type="Proteomes" id="UP000280960"/>
    </source>
</evidence>
<organism evidence="1 2">
    <name type="scientific">Biomaibacter acetigenes</name>
    <dbReference type="NCBI Taxonomy" id="2316383"/>
    <lineage>
        <taxon>Bacteria</taxon>
        <taxon>Bacillati</taxon>
        <taxon>Bacillota</taxon>
        <taxon>Clostridia</taxon>
        <taxon>Thermosediminibacterales</taxon>
        <taxon>Tepidanaerobacteraceae</taxon>
        <taxon>Biomaibacter</taxon>
    </lineage>
</organism>
<name>A0A3G2R540_9FIRM</name>
<sequence length="54" mass="6331">MKEDKLKLMAKKELHYSDELYQLVDFLNKNLKNRGVIFGISKEGDRAVVSIYEI</sequence>
<dbReference type="Pfam" id="PF14084">
    <property type="entry name" value="DUF4264"/>
    <property type="match status" value="1"/>
</dbReference>
<dbReference type="KEGG" id="bacg:D2962_07995"/>
<dbReference type="InterPro" id="IPR012190">
    <property type="entry name" value="UCP036698"/>
</dbReference>
<dbReference type="Proteomes" id="UP000280960">
    <property type="component" value="Chromosome"/>
</dbReference>
<dbReference type="EMBL" id="CP033169">
    <property type="protein sequence ID" value="AYO30566.1"/>
    <property type="molecule type" value="Genomic_DNA"/>
</dbReference>
<keyword evidence="2" id="KW-1185">Reference proteome</keyword>
<accession>A0A3G2R540</accession>
<dbReference type="AlphaFoldDB" id="A0A3G2R540"/>
<gene>
    <name evidence="1" type="ORF">D2962_07995</name>
</gene>
<reference evidence="1 2" key="1">
    <citation type="submission" date="2018-10" db="EMBL/GenBank/DDBJ databases">
        <authorList>
            <person name="Zhang X."/>
        </authorList>
    </citation>
    <scope>NUCLEOTIDE SEQUENCE [LARGE SCALE GENOMIC DNA]</scope>
    <source>
        <strain evidence="1 2">SK-G1</strain>
    </source>
</reference>